<name>A0A8J5SCX6_ZIZPA</name>
<reference evidence="1" key="1">
    <citation type="journal article" date="2021" name="bioRxiv">
        <title>Whole Genome Assembly and Annotation of Northern Wild Rice, Zizania palustris L., Supports a Whole Genome Duplication in the Zizania Genus.</title>
        <authorList>
            <person name="Haas M."/>
            <person name="Kono T."/>
            <person name="Macchietto M."/>
            <person name="Millas R."/>
            <person name="McGilp L."/>
            <person name="Shao M."/>
            <person name="Duquette J."/>
            <person name="Hirsch C.N."/>
            <person name="Kimball J."/>
        </authorList>
    </citation>
    <scope>NUCLEOTIDE SEQUENCE</scope>
    <source>
        <tissue evidence="1">Fresh leaf tissue</tissue>
    </source>
</reference>
<evidence type="ECO:0000313" key="2">
    <source>
        <dbReference type="Proteomes" id="UP000729402"/>
    </source>
</evidence>
<sequence>MVRSSLATDPDPSPTVEVELMSWAAESEPETHDTKLQVVEELKLFVRTSFLNLYENEVAGQGPGPCQCGGVVVAPCRRGQGLNPTIVKTNPPLLF</sequence>
<reference evidence="1" key="2">
    <citation type="submission" date="2021-02" db="EMBL/GenBank/DDBJ databases">
        <authorList>
            <person name="Kimball J.A."/>
            <person name="Haas M.W."/>
            <person name="Macchietto M."/>
            <person name="Kono T."/>
            <person name="Duquette J."/>
            <person name="Shao M."/>
        </authorList>
    </citation>
    <scope>NUCLEOTIDE SEQUENCE</scope>
    <source>
        <tissue evidence="1">Fresh leaf tissue</tissue>
    </source>
</reference>
<comment type="caution">
    <text evidence="1">The sequence shown here is derived from an EMBL/GenBank/DDBJ whole genome shotgun (WGS) entry which is preliminary data.</text>
</comment>
<protein>
    <submittedName>
        <fullName evidence="1">Uncharacterized protein</fullName>
    </submittedName>
</protein>
<dbReference type="EMBL" id="JAAALK010000283">
    <property type="protein sequence ID" value="KAG8069463.1"/>
    <property type="molecule type" value="Genomic_DNA"/>
</dbReference>
<accession>A0A8J5SCX6</accession>
<dbReference type="AlphaFoldDB" id="A0A8J5SCX6"/>
<organism evidence="1 2">
    <name type="scientific">Zizania palustris</name>
    <name type="common">Northern wild rice</name>
    <dbReference type="NCBI Taxonomy" id="103762"/>
    <lineage>
        <taxon>Eukaryota</taxon>
        <taxon>Viridiplantae</taxon>
        <taxon>Streptophyta</taxon>
        <taxon>Embryophyta</taxon>
        <taxon>Tracheophyta</taxon>
        <taxon>Spermatophyta</taxon>
        <taxon>Magnoliopsida</taxon>
        <taxon>Liliopsida</taxon>
        <taxon>Poales</taxon>
        <taxon>Poaceae</taxon>
        <taxon>BOP clade</taxon>
        <taxon>Oryzoideae</taxon>
        <taxon>Oryzeae</taxon>
        <taxon>Zizaniinae</taxon>
        <taxon>Zizania</taxon>
    </lineage>
</organism>
<keyword evidence="2" id="KW-1185">Reference proteome</keyword>
<proteinExistence type="predicted"/>
<dbReference type="Proteomes" id="UP000729402">
    <property type="component" value="Unassembled WGS sequence"/>
</dbReference>
<gene>
    <name evidence="1" type="ORF">GUJ93_ZPchr0006g46419</name>
</gene>
<evidence type="ECO:0000313" key="1">
    <source>
        <dbReference type="EMBL" id="KAG8069463.1"/>
    </source>
</evidence>